<gene>
    <name evidence="1" type="ORF">BOX37_02410</name>
</gene>
<protein>
    <submittedName>
        <fullName evidence="1">Uncharacterized protein</fullName>
    </submittedName>
</protein>
<dbReference type="KEGG" id="nsl:BOX37_02410"/>
<organism evidence="1 2">
    <name type="scientific">Nocardia mangyaensis</name>
    <dbReference type="NCBI Taxonomy" id="2213200"/>
    <lineage>
        <taxon>Bacteria</taxon>
        <taxon>Bacillati</taxon>
        <taxon>Actinomycetota</taxon>
        <taxon>Actinomycetes</taxon>
        <taxon>Mycobacteriales</taxon>
        <taxon>Nocardiaceae</taxon>
        <taxon>Nocardia</taxon>
    </lineage>
</organism>
<dbReference type="EMBL" id="CP018082">
    <property type="protein sequence ID" value="APE33014.1"/>
    <property type="molecule type" value="Genomic_DNA"/>
</dbReference>
<evidence type="ECO:0000313" key="1">
    <source>
        <dbReference type="EMBL" id="APE33014.1"/>
    </source>
</evidence>
<name>A0A1J0VLX4_9NOCA</name>
<proteinExistence type="predicted"/>
<sequence>MMNMPRTTKDILAHADDLARRFENYEPRADDKRDPSALAALRAAVVARAEAERQVIDGVAAARERGVPWSTIGAEVGTSGEAARQKYGPLLAS</sequence>
<reference evidence="1" key="1">
    <citation type="submission" date="2016-11" db="EMBL/GenBank/DDBJ databases">
        <authorList>
            <person name="Jaros S."/>
            <person name="Januszkiewicz K."/>
            <person name="Wedrychowicz H."/>
        </authorList>
    </citation>
    <scope>NUCLEOTIDE SEQUENCE [LARGE SCALE GENOMIC DNA]</scope>
    <source>
        <strain evidence="1">Y48</strain>
    </source>
</reference>
<dbReference type="Proteomes" id="UP000183810">
    <property type="component" value="Chromosome"/>
</dbReference>
<keyword evidence="2" id="KW-1185">Reference proteome</keyword>
<accession>A0A1J0VLX4</accession>
<dbReference type="AlphaFoldDB" id="A0A1J0VLX4"/>
<evidence type="ECO:0000313" key="2">
    <source>
        <dbReference type="Proteomes" id="UP000183810"/>
    </source>
</evidence>